<keyword evidence="1" id="KW-0479">Metal-binding</keyword>
<dbReference type="CDD" id="cd07010">
    <property type="entry name" value="cupin_PMI_type_I_N_bac"/>
    <property type="match status" value="1"/>
</dbReference>
<dbReference type="EMBL" id="JAUSVX010000004">
    <property type="protein sequence ID" value="MDQ0469868.1"/>
    <property type="molecule type" value="Genomic_DNA"/>
</dbReference>
<reference evidence="3 4" key="1">
    <citation type="submission" date="2023-07" db="EMBL/GenBank/DDBJ databases">
        <title>Genomic Encyclopedia of Type Strains, Phase IV (KMG-IV): sequencing the most valuable type-strain genomes for metagenomic binning, comparative biology and taxonomic classification.</title>
        <authorList>
            <person name="Goeker M."/>
        </authorList>
    </citation>
    <scope>NUCLEOTIDE SEQUENCE [LARGE SCALE GENOMIC DNA]</scope>
    <source>
        <strain evidence="3 4">DSM 19619</strain>
    </source>
</reference>
<dbReference type="PANTHER" id="PTHR42742">
    <property type="entry name" value="TRANSCRIPTIONAL REPRESSOR MPRA"/>
    <property type="match status" value="1"/>
</dbReference>
<evidence type="ECO:0000313" key="4">
    <source>
        <dbReference type="Proteomes" id="UP001242480"/>
    </source>
</evidence>
<evidence type="ECO:0008006" key="5">
    <source>
        <dbReference type="Google" id="ProtNLM"/>
    </source>
</evidence>
<keyword evidence="2" id="KW-0862">Zinc</keyword>
<dbReference type="SUPFAM" id="SSF51182">
    <property type="entry name" value="RmlC-like cupins"/>
    <property type="match status" value="1"/>
</dbReference>
<keyword evidence="4" id="KW-1185">Reference proteome</keyword>
<dbReference type="InterPro" id="IPR011051">
    <property type="entry name" value="RmlC_Cupin_sf"/>
</dbReference>
<gene>
    <name evidence="3" type="ORF">QO011_002884</name>
</gene>
<accession>A0ABU0J6H4</accession>
<name>A0ABU0J6H4_9HYPH</name>
<evidence type="ECO:0000256" key="1">
    <source>
        <dbReference type="ARBA" id="ARBA00022723"/>
    </source>
</evidence>
<dbReference type="RefSeq" id="WP_307273023.1">
    <property type="nucleotide sequence ID" value="NZ_JAUSVX010000004.1"/>
</dbReference>
<evidence type="ECO:0000313" key="3">
    <source>
        <dbReference type="EMBL" id="MDQ0469868.1"/>
    </source>
</evidence>
<dbReference type="InterPro" id="IPR051804">
    <property type="entry name" value="Carb_Metab_Reg_Kinase/Isom"/>
</dbReference>
<dbReference type="PANTHER" id="PTHR42742:SF3">
    <property type="entry name" value="FRUCTOKINASE"/>
    <property type="match status" value="1"/>
</dbReference>
<evidence type="ECO:0000256" key="2">
    <source>
        <dbReference type="ARBA" id="ARBA00022833"/>
    </source>
</evidence>
<proteinExistence type="predicted"/>
<dbReference type="InterPro" id="IPR014710">
    <property type="entry name" value="RmlC-like_jellyroll"/>
</dbReference>
<organism evidence="3 4">
    <name type="scientific">Labrys wisconsinensis</name>
    <dbReference type="NCBI Taxonomy" id="425677"/>
    <lineage>
        <taxon>Bacteria</taxon>
        <taxon>Pseudomonadati</taxon>
        <taxon>Pseudomonadota</taxon>
        <taxon>Alphaproteobacteria</taxon>
        <taxon>Hyphomicrobiales</taxon>
        <taxon>Xanthobacteraceae</taxon>
        <taxon>Labrys</taxon>
    </lineage>
</organism>
<sequence length="581" mass="63726">MAKSRSYDKRPSVVVPDAGHGAAVRGWAAVAERLGAAIGGGAAGVLTVDAYPGVDLDEIAAALGRALPDLAVFGVRDAMKEPAAIEAMLARFLTTDRVFGYMAPFRMEEFFRPEGLAALRAAVREAAGRGPVAVIGVGAALVTPGDVLVLADMPRWEIQLRFRAGMPSWTCDNPGEDFLRKYKRGFFVEWRTADRHKLDLFDQADFFLDTTVRGDPRLAAGEAMRAAVAATTRRPFRVVPFFDPGVWGGQWMRREFELPAEAPNYAWGFDCVPEENSLLLDFGGVEVEIPAINVVLRHPKALLGERVFARFGAEFPIRFDFLDTIGGGNLSLQVHPTTDYIRQAFGMSYTQDESYYMLEAGPDAAVYLGLKTGVAPDAFFAAVEEAHRPGGELDVEAFVNRWPARRHDHFSIPAGTVHCSGSDCLVLEISATPYIFTFKLWDWGRVGLDGVPRPLHVDHGRGVLDPERDTAWVERTVLGQVRPVASGEGWREERTGLHELEFIETRRHWFTAPVTHETGGSVHVVNLVEGERATIESPTGAFAPVRFGFAETVIVPAEVGAYRVVPDTATQHATIRASVRL</sequence>
<comment type="caution">
    <text evidence="3">The sequence shown here is derived from an EMBL/GenBank/DDBJ whole genome shotgun (WGS) entry which is preliminary data.</text>
</comment>
<dbReference type="Proteomes" id="UP001242480">
    <property type="component" value="Unassembled WGS sequence"/>
</dbReference>
<dbReference type="Gene3D" id="2.60.120.10">
    <property type="entry name" value="Jelly Rolls"/>
    <property type="match status" value="1"/>
</dbReference>
<protein>
    <recommendedName>
        <fullName evidence="5">Mannose-6-phosphate isomerase</fullName>
    </recommendedName>
</protein>